<dbReference type="Proteomes" id="UP001057402">
    <property type="component" value="Chromosome 10"/>
</dbReference>
<dbReference type="EMBL" id="CM042889">
    <property type="protein sequence ID" value="KAI4319911.1"/>
    <property type="molecule type" value="Genomic_DNA"/>
</dbReference>
<gene>
    <name evidence="1" type="ORF">MLD38_033452</name>
</gene>
<organism evidence="1 2">
    <name type="scientific">Melastoma candidum</name>
    <dbReference type="NCBI Taxonomy" id="119954"/>
    <lineage>
        <taxon>Eukaryota</taxon>
        <taxon>Viridiplantae</taxon>
        <taxon>Streptophyta</taxon>
        <taxon>Embryophyta</taxon>
        <taxon>Tracheophyta</taxon>
        <taxon>Spermatophyta</taxon>
        <taxon>Magnoliopsida</taxon>
        <taxon>eudicotyledons</taxon>
        <taxon>Gunneridae</taxon>
        <taxon>Pentapetalae</taxon>
        <taxon>rosids</taxon>
        <taxon>malvids</taxon>
        <taxon>Myrtales</taxon>
        <taxon>Melastomataceae</taxon>
        <taxon>Melastomatoideae</taxon>
        <taxon>Melastomateae</taxon>
        <taxon>Melastoma</taxon>
    </lineage>
</organism>
<reference evidence="2" key="1">
    <citation type="journal article" date="2023" name="Front. Plant Sci.">
        <title>Chromosomal-level genome assembly of Melastoma candidum provides insights into trichome evolution.</title>
        <authorList>
            <person name="Zhong Y."/>
            <person name="Wu W."/>
            <person name="Sun C."/>
            <person name="Zou P."/>
            <person name="Liu Y."/>
            <person name="Dai S."/>
            <person name="Zhou R."/>
        </authorList>
    </citation>
    <scope>NUCLEOTIDE SEQUENCE [LARGE SCALE GENOMIC DNA]</scope>
</reference>
<accession>A0ACB9M7C7</accession>
<evidence type="ECO:0000313" key="2">
    <source>
        <dbReference type="Proteomes" id="UP001057402"/>
    </source>
</evidence>
<sequence>MTDHPDDNLRAPRRLHLAHGQYLGEISALCFLRLPSPAPFPLLLAGSGSSVTAYDVEQGVVVGRFRVFDGIRVHGISCRRSAKSDGDGGSLDDRFEFMVAVYGEKRVKLFDLSARVMGGKEPAKVFEIDMVLISTLPRFWHWVLDVSFLKHEGSLLGEGDAGILIAVGCTDNSVRLWSVENSCIVLEVSSPESCLLYSMRLWGENIDDLRIASGTIFNEILVWKVVSQLDSLPLVSITGEKGSMCPLNGTRRQIMHYDATHICKLVGHEGSIYRIAWSCDGSKLITVSDDRSARIWVIDCTRECSFTTGESRRLFGHSARVWDCFIYDNVIITAGEDCSCRVWGEDGKQLRIMKEHIGRGIWRCLYDPVSSILVTGGFDSSIKVYRLPATLGPAGEVDNTISDQDHGTELFSMVLPSSSGMKLVDSKSEYVRCLYFSREDVLYVATNHGYLYHVKLSKPDDVTWSELVRVSHEVPIICIDLLAQMSSESTTGHEDWVAVGDGKGKVTIVRVVTTTGSVKVESTFSWMAEMDRQLLGVFWCGSLGPRFLFTANPRGALKLWAFDEPLQSLASDARIGRCFDVFLLAEFTSSLKVRLMCLDASLEEEVLVCGDLRGNLTVYPLSRGLLLEKSAKSDVGIFPINHFKGAHGISAISNISIASVCSSRIEIHSTGADGCICYLEYDKVLQNFMFVGMKQLKELSLVESVSADAKTGSYAIGFASADFVIWNITSETKVVQVTCGGWRRPHSFYLGDVPERMNCFAYVKDEVINIRRLWMAKMKGDILPRNLGVQFHGREVHSLCFIHEVCKKRPAEESCWLVTGCEDGTVRLTRYSPYEENWSSSKMLGGHVGGSAVRSICCVSALHMHAPDAYNPDGNGDAQVEEGLSSTYQSDAYPVLLISVGAKRVLTSWVLRDRRSPRQEGRLSDTAHGDAKSSFLPSADLPSTISFQWLSSDMPVKYSVPPKNRAEVNLPAKDDKISPLKATHFECSEDDWRYLAVTAFLVRHVGSRSTVCFVVVSCSDATLTIRALVLPNRLWFDVALMVPLASPVLSLQHLIVPHGKPLEGSESSRNSYMVISGSTDGSVAFWDLTKTIDSFMQRLANISLDKLVNCPKRPRTGRGSQGGRWWRSLGGGISRNRQRNSLAPENVEQKPDEKILEHFASEASPSANCAACESESKFADFALEISEVHPMHILNGFHQSGANCLHVSRVPPSEHPDVGSLYQLVSGGDDQAVCCLRFEIKSLSTDPDRNLLSPDTGELIVKSEDKTELPQKRQIGRKSHSVKIISQEKVCSAHSSAVKGVWTDGTWVFSTGLDQRVRCWVVEEQGRPKAVAHFITSVPEPEALDVRAFNRDKYHVAVAGRGMQMIEFSAAD</sequence>
<name>A0ACB9M7C7_9MYRT</name>
<keyword evidence="2" id="KW-1185">Reference proteome</keyword>
<evidence type="ECO:0000313" key="1">
    <source>
        <dbReference type="EMBL" id="KAI4319911.1"/>
    </source>
</evidence>
<comment type="caution">
    <text evidence="1">The sequence shown here is derived from an EMBL/GenBank/DDBJ whole genome shotgun (WGS) entry which is preliminary data.</text>
</comment>
<protein>
    <submittedName>
        <fullName evidence="1">Uncharacterized protein</fullName>
    </submittedName>
</protein>
<proteinExistence type="predicted"/>